<keyword evidence="2" id="KW-0813">Transport</keyword>
<dbReference type="SUPFAM" id="SSF52540">
    <property type="entry name" value="P-loop containing nucleoside triphosphate hydrolases"/>
    <property type="match status" value="1"/>
</dbReference>
<dbReference type="InterPro" id="IPR052156">
    <property type="entry name" value="BCAA_Transport_ATP-bd_LivF"/>
</dbReference>
<evidence type="ECO:0000256" key="2">
    <source>
        <dbReference type="ARBA" id="ARBA00022448"/>
    </source>
</evidence>
<keyword evidence="5" id="KW-0029">Amino-acid transport</keyword>
<keyword evidence="4 8" id="KW-0067">ATP-binding</keyword>
<dbReference type="InterPro" id="IPR027417">
    <property type="entry name" value="P-loop_NTPase"/>
</dbReference>
<dbReference type="PANTHER" id="PTHR43820">
    <property type="entry name" value="HIGH-AFFINITY BRANCHED-CHAIN AMINO ACID TRANSPORT ATP-BINDING PROTEIN LIVF"/>
    <property type="match status" value="1"/>
</dbReference>
<dbReference type="InterPro" id="IPR003593">
    <property type="entry name" value="AAA+_ATPase"/>
</dbReference>
<dbReference type="SMART" id="SM00382">
    <property type="entry name" value="AAA"/>
    <property type="match status" value="1"/>
</dbReference>
<dbReference type="InterPro" id="IPR003439">
    <property type="entry name" value="ABC_transporter-like_ATP-bd"/>
</dbReference>
<dbReference type="GO" id="GO:0015807">
    <property type="term" value="P:L-amino acid transport"/>
    <property type="evidence" value="ECO:0007669"/>
    <property type="project" value="TreeGrafter"/>
</dbReference>
<dbReference type="CDD" id="cd03224">
    <property type="entry name" value="ABC_TM1139_LivF_branched"/>
    <property type="match status" value="1"/>
</dbReference>
<name>A0A537JVB9_9BACT</name>
<dbReference type="AlphaFoldDB" id="A0A537JVB9"/>
<evidence type="ECO:0000313" key="8">
    <source>
        <dbReference type="EMBL" id="TMI87485.1"/>
    </source>
</evidence>
<evidence type="ECO:0000256" key="1">
    <source>
        <dbReference type="ARBA" id="ARBA00005417"/>
    </source>
</evidence>
<reference evidence="8 9" key="1">
    <citation type="journal article" date="2019" name="Nat. Microbiol.">
        <title>Mediterranean grassland soil C-N compound turnover is dependent on rainfall and depth, and is mediated by genomically divergent microorganisms.</title>
        <authorList>
            <person name="Diamond S."/>
            <person name="Andeer P.F."/>
            <person name="Li Z."/>
            <person name="Crits-Christoph A."/>
            <person name="Burstein D."/>
            <person name="Anantharaman K."/>
            <person name="Lane K.R."/>
            <person name="Thomas B.C."/>
            <person name="Pan C."/>
            <person name="Northen T.R."/>
            <person name="Banfield J.F."/>
        </authorList>
    </citation>
    <scope>NUCLEOTIDE SEQUENCE [LARGE SCALE GENOMIC DNA]</scope>
    <source>
        <strain evidence="8">NP_3</strain>
    </source>
</reference>
<proteinExistence type="inferred from homology"/>
<dbReference type="Gene3D" id="3.40.50.300">
    <property type="entry name" value="P-loop containing nucleotide triphosphate hydrolases"/>
    <property type="match status" value="1"/>
</dbReference>
<evidence type="ECO:0000256" key="4">
    <source>
        <dbReference type="ARBA" id="ARBA00022840"/>
    </source>
</evidence>
<dbReference type="EMBL" id="VBAK01000156">
    <property type="protein sequence ID" value="TMI87485.1"/>
    <property type="molecule type" value="Genomic_DNA"/>
</dbReference>
<evidence type="ECO:0000259" key="7">
    <source>
        <dbReference type="PROSITE" id="PS50893"/>
    </source>
</evidence>
<evidence type="ECO:0000256" key="6">
    <source>
        <dbReference type="SAM" id="MobiDB-lite"/>
    </source>
</evidence>
<evidence type="ECO:0000256" key="5">
    <source>
        <dbReference type="ARBA" id="ARBA00022970"/>
    </source>
</evidence>
<accession>A0A537JVB9</accession>
<dbReference type="GO" id="GO:0016887">
    <property type="term" value="F:ATP hydrolysis activity"/>
    <property type="evidence" value="ECO:0007669"/>
    <property type="project" value="InterPro"/>
</dbReference>
<dbReference type="Pfam" id="PF00005">
    <property type="entry name" value="ABC_tran"/>
    <property type="match status" value="1"/>
</dbReference>
<feature type="region of interest" description="Disordered" evidence="6">
    <location>
        <begin position="1"/>
        <end position="27"/>
    </location>
</feature>
<dbReference type="Proteomes" id="UP000318509">
    <property type="component" value="Unassembled WGS sequence"/>
</dbReference>
<comment type="similarity">
    <text evidence="1">Belongs to the ABC transporter superfamily.</text>
</comment>
<gene>
    <name evidence="8" type="ORF">E6H00_15465</name>
</gene>
<dbReference type="PANTHER" id="PTHR43820:SF4">
    <property type="entry name" value="HIGH-AFFINITY BRANCHED-CHAIN AMINO ACID TRANSPORT ATP-BINDING PROTEIN LIVF"/>
    <property type="match status" value="1"/>
</dbReference>
<dbReference type="PROSITE" id="PS00211">
    <property type="entry name" value="ABC_TRANSPORTER_1"/>
    <property type="match status" value="1"/>
</dbReference>
<feature type="domain" description="ABC transporter" evidence="7">
    <location>
        <begin position="29"/>
        <end position="259"/>
    </location>
</feature>
<sequence>MRTSGRCPPVSSSPPDETGPGRAPRGPVLVTQGLTAGYGGPPIIQNVGIEAGSGRVTAVVGPNGAGKSTLLKAIAGLIRPAAGRVLLNGSDVTGLAPEKLIREGIAYVPQAHNVFPTLTVRENLEVGGYTRAAGLRDRIEFITTMFPDLGAAMKRPARTLSGGQRNMLAMARGLMVDPAVLLLDEPSTGLSPRFIATVWEHIRAVCRSGVAVVVVEQNTRQTLAQAAWAYVMALGATRLAGPGPDLLRDEEVVDLYVGRLT</sequence>
<organism evidence="8 9">
    <name type="scientific">Candidatus Segetimicrobium genomatis</name>
    <dbReference type="NCBI Taxonomy" id="2569760"/>
    <lineage>
        <taxon>Bacteria</taxon>
        <taxon>Bacillati</taxon>
        <taxon>Candidatus Sysuimicrobiota</taxon>
        <taxon>Candidatus Sysuimicrobiia</taxon>
        <taxon>Candidatus Sysuimicrobiales</taxon>
        <taxon>Candidatus Segetimicrobiaceae</taxon>
        <taxon>Candidatus Segetimicrobium</taxon>
    </lineage>
</organism>
<dbReference type="GO" id="GO:0005524">
    <property type="term" value="F:ATP binding"/>
    <property type="evidence" value="ECO:0007669"/>
    <property type="project" value="UniProtKB-KW"/>
</dbReference>
<evidence type="ECO:0000256" key="3">
    <source>
        <dbReference type="ARBA" id="ARBA00022741"/>
    </source>
</evidence>
<dbReference type="PROSITE" id="PS50893">
    <property type="entry name" value="ABC_TRANSPORTER_2"/>
    <property type="match status" value="1"/>
</dbReference>
<dbReference type="GO" id="GO:0015658">
    <property type="term" value="F:branched-chain amino acid transmembrane transporter activity"/>
    <property type="evidence" value="ECO:0007669"/>
    <property type="project" value="TreeGrafter"/>
</dbReference>
<keyword evidence="3" id="KW-0547">Nucleotide-binding</keyword>
<protein>
    <submittedName>
        <fullName evidence="8">ABC transporter ATP-binding protein</fullName>
    </submittedName>
</protein>
<dbReference type="InterPro" id="IPR017871">
    <property type="entry name" value="ABC_transporter-like_CS"/>
</dbReference>
<comment type="caution">
    <text evidence="8">The sequence shown here is derived from an EMBL/GenBank/DDBJ whole genome shotgun (WGS) entry which is preliminary data.</text>
</comment>
<evidence type="ECO:0000313" key="9">
    <source>
        <dbReference type="Proteomes" id="UP000318509"/>
    </source>
</evidence>